<dbReference type="PROSITE" id="PS51257">
    <property type="entry name" value="PROKAR_LIPOPROTEIN"/>
    <property type="match status" value="1"/>
</dbReference>
<accession>A0A0P0RIJ7</accession>
<sequence length="194" mass="19848">MKTLKILSLASLLALGACQQKPDEKLLGTCWNPGAKETVQTIATRLISRHIVDSLLLTDHGKAGRSDIEQFVKGRLSVTLSNFYLTAADAVTGTVSCGADAAMTFKRNDGKILSGTDASFSFSAYPSEGGRSMYVVPSGLPLIQLVDTAAVEAASNVTPESAAPASDVAPTATAQDAAEAASAAATAADKAASN</sequence>
<dbReference type="AlphaFoldDB" id="A0A0P0RIJ7"/>
<dbReference type="Proteomes" id="UP000019146">
    <property type="component" value="Chromosome 2"/>
</dbReference>
<proteinExistence type="predicted"/>
<dbReference type="RefSeq" id="WP_035997933.1">
    <property type="nucleotide sequence ID" value="NZ_CP012747.1"/>
</dbReference>
<evidence type="ECO:0000313" key="1">
    <source>
        <dbReference type="EMBL" id="ALL68586.1"/>
    </source>
</evidence>
<evidence type="ECO:0008006" key="3">
    <source>
        <dbReference type="Google" id="ProtNLM"/>
    </source>
</evidence>
<gene>
    <name evidence="1" type="ORF">K788_00001955</name>
</gene>
<organism evidence="1 2">
    <name type="scientific">Paraburkholderia caribensis MBA4</name>
    <dbReference type="NCBI Taxonomy" id="1323664"/>
    <lineage>
        <taxon>Bacteria</taxon>
        <taxon>Pseudomonadati</taxon>
        <taxon>Pseudomonadota</taxon>
        <taxon>Betaproteobacteria</taxon>
        <taxon>Burkholderiales</taxon>
        <taxon>Burkholderiaceae</taxon>
        <taxon>Paraburkholderia</taxon>
    </lineage>
</organism>
<dbReference type="EMBL" id="CP012747">
    <property type="protein sequence ID" value="ALL68586.1"/>
    <property type="molecule type" value="Genomic_DNA"/>
</dbReference>
<dbReference type="GeneID" id="69972269"/>
<dbReference type="KEGG" id="bcai:K788_00001955"/>
<protein>
    <recommendedName>
        <fullName evidence="3">Lipoprotein</fullName>
    </recommendedName>
</protein>
<name>A0A0P0RIJ7_9BURK</name>
<reference evidence="1 2" key="1">
    <citation type="journal article" date="2014" name="Genome Announc.">
        <title>Draft Genome Sequence of the Haloacid-Degrading Burkholderia caribensis Strain MBA4.</title>
        <authorList>
            <person name="Pan Y."/>
            <person name="Kong K.F."/>
            <person name="Tsang J.S."/>
        </authorList>
    </citation>
    <scope>NUCLEOTIDE SEQUENCE [LARGE SCALE GENOMIC DNA]</scope>
    <source>
        <strain evidence="1 2">MBA4</strain>
    </source>
</reference>
<evidence type="ECO:0000313" key="2">
    <source>
        <dbReference type="Proteomes" id="UP000019146"/>
    </source>
</evidence>